<dbReference type="AlphaFoldDB" id="A0A3R8QJ07"/>
<protein>
    <submittedName>
        <fullName evidence="1">Uncharacterized protein</fullName>
    </submittedName>
</protein>
<reference evidence="1 2" key="1">
    <citation type="submission" date="2017-10" db="EMBL/GenBank/DDBJ databases">
        <title>Draft genome of actinobacteria isolated from guarana (Paullinia cupana (Mart.) Ducke.</title>
        <authorList>
            <person name="Siqueira K.A."/>
            <person name="Liotti R.G."/>
            <person name="Mendes T.A."/>
            <person name="Soares M.A."/>
        </authorList>
    </citation>
    <scope>NUCLEOTIDE SEQUENCE [LARGE SCALE GENOMIC DNA]</scope>
    <source>
        <strain evidence="1 2">199</strain>
    </source>
</reference>
<proteinExistence type="predicted"/>
<sequence>MVWGSAYDGTVVPESQEAYVEEVVLFLRACTDRSPALLWPEHEPAVYDTTDRTSPASDRRLSAYLARSLASALGVPVNETSGAPLDGPAPAHTLVVQTAGRTHWSVATAEEPERPLFLPLLTSEVLYLPRGSRTTVTAAAGSRLISLSLTTPAHGRGLDREPFRTARRPH</sequence>
<dbReference type="Proteomes" id="UP000276379">
    <property type="component" value="Unassembled WGS sequence"/>
</dbReference>
<dbReference type="EMBL" id="PDES01000004">
    <property type="protein sequence ID" value="RRQ87318.1"/>
    <property type="molecule type" value="Genomic_DNA"/>
</dbReference>
<organism evidence="1 2">
    <name type="scientific">Streptomyces griseofuscus</name>
    <dbReference type="NCBI Taxonomy" id="146922"/>
    <lineage>
        <taxon>Bacteria</taxon>
        <taxon>Bacillati</taxon>
        <taxon>Actinomycetota</taxon>
        <taxon>Actinomycetes</taxon>
        <taxon>Kitasatosporales</taxon>
        <taxon>Streptomycetaceae</taxon>
        <taxon>Streptomyces</taxon>
    </lineage>
</organism>
<evidence type="ECO:0000313" key="2">
    <source>
        <dbReference type="Proteomes" id="UP000276379"/>
    </source>
</evidence>
<dbReference type="RefSeq" id="WP_125213151.1">
    <property type="nucleotide sequence ID" value="NZ_PDES01000004.1"/>
</dbReference>
<name>A0A3R8QJ07_9ACTN</name>
<accession>A0A3R8QJ07</accession>
<keyword evidence="2" id="KW-1185">Reference proteome</keyword>
<gene>
    <name evidence="1" type="ORF">CQW44_10250</name>
</gene>
<comment type="caution">
    <text evidence="1">The sequence shown here is derived from an EMBL/GenBank/DDBJ whole genome shotgun (WGS) entry which is preliminary data.</text>
</comment>
<evidence type="ECO:0000313" key="1">
    <source>
        <dbReference type="EMBL" id="RRQ87318.1"/>
    </source>
</evidence>